<name>A0A3F3IU68_SALER</name>
<dbReference type="Proteomes" id="UP000885283">
    <property type="component" value="Unassembled WGS sequence"/>
</dbReference>
<dbReference type="EMBL" id="RSUV01000033">
    <property type="protein sequence ID" value="MIV47000.1"/>
    <property type="molecule type" value="Genomic_DNA"/>
</dbReference>
<dbReference type="EMBL" id="RSMR01000052">
    <property type="protein sequence ID" value="MIK94901.1"/>
    <property type="molecule type" value="Genomic_DNA"/>
</dbReference>
<dbReference type="EMBL" id="MLTE01000014">
    <property type="protein sequence ID" value="OHJ49865.1"/>
    <property type="molecule type" value="Genomic_DNA"/>
</dbReference>
<dbReference type="Proteomes" id="UP000839834">
    <property type="component" value="Unassembled WGS sequence"/>
</dbReference>
<organism evidence="5">
    <name type="scientific">Salmonella enterica</name>
    <name type="common">Salmonella choleraesuis</name>
    <dbReference type="NCBI Taxonomy" id="28901"/>
    <lineage>
        <taxon>Bacteria</taxon>
        <taxon>Pseudomonadati</taxon>
        <taxon>Pseudomonadota</taxon>
        <taxon>Gammaproteobacteria</taxon>
        <taxon>Enterobacterales</taxon>
        <taxon>Enterobacteriaceae</taxon>
        <taxon>Salmonella</taxon>
    </lineage>
</organism>
<dbReference type="Proteomes" id="UP000839530">
    <property type="component" value="Unassembled WGS sequence"/>
</dbReference>
<dbReference type="EMBL" id="AAACVH010000061">
    <property type="protein sequence ID" value="EAA8668030.1"/>
    <property type="molecule type" value="Genomic_DNA"/>
</dbReference>
<gene>
    <name evidence="4" type="ORF">A7E06_26875</name>
    <name evidence="5" type="ORF">A7S51_18775</name>
    <name evidence="3" type="ORF">KO51_26380</name>
    <name evidence="2" type="ORF">NL99_24460</name>
</gene>
<comment type="caution">
    <text evidence="5">The sequence shown here is derived from an EMBL/GenBank/DDBJ whole genome shotgun (WGS) entry which is preliminary data.</text>
</comment>
<accession>A0A3F3IU68</accession>
<dbReference type="Proteomes" id="UP000866740">
    <property type="component" value="Unassembled WGS sequence"/>
</dbReference>
<evidence type="ECO:0000313" key="4">
    <source>
        <dbReference type="EMBL" id="MIV47000.1"/>
    </source>
</evidence>
<dbReference type="Pfam" id="PF04865">
    <property type="entry name" value="Baseplate_J"/>
    <property type="match status" value="1"/>
</dbReference>
<evidence type="ECO:0000313" key="5">
    <source>
        <dbReference type="EMBL" id="OHJ49865.1"/>
    </source>
</evidence>
<dbReference type="InterPro" id="IPR006949">
    <property type="entry name" value="Barrel_Baseplate_J-like"/>
</dbReference>
<evidence type="ECO:0000313" key="3">
    <source>
        <dbReference type="EMBL" id="MIK94901.1"/>
    </source>
</evidence>
<proteinExistence type="predicted"/>
<evidence type="ECO:0000313" key="2">
    <source>
        <dbReference type="EMBL" id="EAA8668030.1"/>
    </source>
</evidence>
<feature type="domain" description="Baseplate protein J-like barrel" evidence="1">
    <location>
        <begin position="108"/>
        <end position="184"/>
    </location>
</feature>
<protein>
    <recommendedName>
        <fullName evidence="1">Baseplate protein J-like barrel domain-containing protein</fullName>
    </recommendedName>
</protein>
<dbReference type="AlphaFoldDB" id="A0A3F3IU68"/>
<reference evidence="2" key="2">
    <citation type="submission" date="2018-08" db="EMBL/GenBank/DDBJ databases">
        <authorList>
            <consortium name="GenomeTrakr network: Whole genome sequencing for foodborne pathogen traceback"/>
        </authorList>
    </citation>
    <scope>NUCLEOTIDE SEQUENCE [LARGE SCALE GENOMIC DNA]</scope>
    <source>
        <strain evidence="4">CFSAN048114</strain>
        <strain evidence="3">FLUFL-1338</strain>
        <strain evidence="2">FLUFL-367</strain>
    </source>
</reference>
<evidence type="ECO:0000259" key="1">
    <source>
        <dbReference type="Pfam" id="PF04865"/>
    </source>
</evidence>
<dbReference type="RefSeq" id="WP_070802314.1">
    <property type="nucleotide sequence ID" value="NZ_MLTE01000014.1"/>
</dbReference>
<reference evidence="5" key="1">
    <citation type="submission" date="2016-09" db="EMBL/GenBank/DDBJ databases">
        <title>Whole genome sequencing of Salmonella enterica.</title>
        <authorList>
            <person name="Bell R."/>
        </authorList>
    </citation>
    <scope>NUCLEOTIDE SEQUENCE [LARGE SCALE GENOMIC DNA]</scope>
    <source>
        <strain evidence="5">CFSAN044929</strain>
    </source>
</reference>
<sequence length="399" mass="41519">MALNLDTLGLSATVTAQGISAPDYQTILNTLTSYFRQIYGSDAYLEPDSKDGQMVALWALSVHDANNTAIAVYNSFSPTTAQTAALSSNVKINGITRKIATNSTADLLLTGTAGTTITNGSARDKNGIIWNFPASVTIGVDGTVLVTATCSNSGAVAALAGTITTINTPTRGWTSVANPAAAAVGAPAETDAELRIRQGQSVAIPSITPFEGVDGAIANIAGVTRHKLYENDTGKTDGNGLPPHSISAIVDGGDVTEIARTIRGNKGQGVRTWGKTSVTVPDKYGNPHIISFSRPTDVPVYGKITLKVFAGYTSQIGVQIQQAVADYINRLMIGDPVLLSRIYSPANLGVVSGGNARYYDIQELLIGKSPETAAAANINIAYDESASCKPENIIITVAA</sequence>